<dbReference type="InterPro" id="IPR023346">
    <property type="entry name" value="Lysozyme-like_dom_sf"/>
</dbReference>
<dbReference type="Pfam" id="PF01464">
    <property type="entry name" value="SLT"/>
    <property type="match status" value="1"/>
</dbReference>
<dbReference type="SUPFAM" id="SSF53955">
    <property type="entry name" value="Lysozyme-like"/>
    <property type="match status" value="1"/>
</dbReference>
<gene>
    <name evidence="3" type="ORF">HLB16_14510</name>
</gene>
<dbReference type="Gene3D" id="1.10.530.10">
    <property type="match status" value="1"/>
</dbReference>
<comment type="caution">
    <text evidence="3">The sequence shown here is derived from an EMBL/GenBank/DDBJ whole genome shotgun (WGS) entry which is preliminary data.</text>
</comment>
<organism evidence="3 4">
    <name type="scientific">Cupriavidus gilardii</name>
    <dbReference type="NCBI Taxonomy" id="82541"/>
    <lineage>
        <taxon>Bacteria</taxon>
        <taxon>Pseudomonadati</taxon>
        <taxon>Pseudomonadota</taxon>
        <taxon>Betaproteobacteria</taxon>
        <taxon>Burkholderiales</taxon>
        <taxon>Burkholderiaceae</taxon>
        <taxon>Cupriavidus</taxon>
    </lineage>
</organism>
<evidence type="ECO:0000256" key="1">
    <source>
        <dbReference type="SAM" id="MobiDB-lite"/>
    </source>
</evidence>
<dbReference type="RefSeq" id="WP_151022405.1">
    <property type="nucleotide sequence ID" value="NZ_BAAAEB010000073.1"/>
</dbReference>
<dbReference type="AlphaFoldDB" id="A0A849BCK6"/>
<accession>A0A849BCK6</accession>
<sequence length="698" mass="71756">MANWWDAAPKADAFDIALEAEAVDPKIAAIARSIYQQESSSGKNTKTSNAGAVGGMQIIPTTFNSVADRGWDINNPEHNARAGIRYIKQMYERAGGDPALTAAGYYGGPGGLEKARRGVAVSDPRNPKAPTTLEYGKQVASRILNAAIPSAQAAPAAAQNADGEWWASAPVVGDAGEQPSDGVSSAAPAEEGRSTLADLGEGAFQGVGRVVGGLAQLGTRGLASAVNAVAPNSNYAQTVRRKADNLDRSIREWTGEFERGAGKTTAGKVGQVAGEIVATLPVGALIPGGGLAARALGSGAAGALAGVAQPVQGDDFWREKAQQAGTGAAIGGAFPVVGAGLRAAGRGIGSAVGLGSVSPEVAQLAQRAQQQGIDIRADQLVNSKPMNALSAALDYVPFSGKGAAMNAQQKQFNTAIARTIGENTDNVAQAIKSAEKRLGGEFDRVLKNTAVKADTTFQNDLARIVSDAQNELTEDQFGVVAKQVNNILNKVKAGDVIDADAAYNIKKGLDRLSKSNASTLAHYARETRNALMDALNRSLPDGGRSFAKTRQQWANLMELDRIVPRGAEGDISAARLANSRNIRSQDLGELADIAGQFLKGRVGDSGTAQRAGVYSVLGTGALFDPVSVGTGLTVGRLANAALGSNALTNRLISRSVAPLQGGGAALSSQAASNPLLQRLAPYLSPAAASTLTPSLTEP</sequence>
<feature type="region of interest" description="Disordered" evidence="1">
    <location>
        <begin position="171"/>
        <end position="192"/>
    </location>
</feature>
<protein>
    <submittedName>
        <fullName evidence="3">Lytic transglycosylase domain-containing protein</fullName>
    </submittedName>
</protein>
<dbReference type="InterPro" id="IPR008258">
    <property type="entry name" value="Transglycosylase_SLT_dom_1"/>
</dbReference>
<name>A0A849BCK6_9BURK</name>
<dbReference type="EMBL" id="JABEMD010000023">
    <property type="protein sequence ID" value="NNH12086.1"/>
    <property type="molecule type" value="Genomic_DNA"/>
</dbReference>
<evidence type="ECO:0000259" key="2">
    <source>
        <dbReference type="Pfam" id="PF01464"/>
    </source>
</evidence>
<proteinExistence type="predicted"/>
<reference evidence="3 4" key="1">
    <citation type="submission" date="2020-05" db="EMBL/GenBank/DDBJ databases">
        <title>MicrobeNet Type strains.</title>
        <authorList>
            <person name="Nicholson A.C."/>
        </authorList>
    </citation>
    <scope>NUCLEOTIDE SEQUENCE [LARGE SCALE GENOMIC DNA]</scope>
    <source>
        <strain evidence="3 4">ATCC 700815</strain>
    </source>
</reference>
<dbReference type="Proteomes" id="UP000542973">
    <property type="component" value="Unassembled WGS sequence"/>
</dbReference>
<evidence type="ECO:0000313" key="4">
    <source>
        <dbReference type="Proteomes" id="UP000542973"/>
    </source>
</evidence>
<dbReference type="CDD" id="cd00254">
    <property type="entry name" value="LT-like"/>
    <property type="match status" value="1"/>
</dbReference>
<evidence type="ECO:0000313" key="3">
    <source>
        <dbReference type="EMBL" id="NNH12086.1"/>
    </source>
</evidence>
<feature type="domain" description="Transglycosylase SLT" evidence="2">
    <location>
        <begin position="30"/>
        <end position="118"/>
    </location>
</feature>